<keyword evidence="1" id="KW-1185">Reference proteome</keyword>
<accession>A0A915KMQ3</accession>
<organism evidence="1 2">
    <name type="scientific">Romanomermis culicivorax</name>
    <name type="common">Nematode worm</name>
    <dbReference type="NCBI Taxonomy" id="13658"/>
    <lineage>
        <taxon>Eukaryota</taxon>
        <taxon>Metazoa</taxon>
        <taxon>Ecdysozoa</taxon>
        <taxon>Nematoda</taxon>
        <taxon>Enoplea</taxon>
        <taxon>Dorylaimia</taxon>
        <taxon>Mermithida</taxon>
        <taxon>Mermithoidea</taxon>
        <taxon>Mermithidae</taxon>
        <taxon>Romanomermis</taxon>
    </lineage>
</organism>
<sequence length="52" mass="6069">MCFNLGCLQPYAIIYQLTTLCKKTGVILSFCLNMNEIWIAFNVFSRYIAVYH</sequence>
<proteinExistence type="predicted"/>
<dbReference type="Proteomes" id="UP000887565">
    <property type="component" value="Unplaced"/>
</dbReference>
<reference evidence="2" key="1">
    <citation type="submission" date="2022-11" db="UniProtKB">
        <authorList>
            <consortium name="WormBaseParasite"/>
        </authorList>
    </citation>
    <scope>IDENTIFICATION</scope>
</reference>
<evidence type="ECO:0000313" key="1">
    <source>
        <dbReference type="Proteomes" id="UP000887565"/>
    </source>
</evidence>
<protein>
    <submittedName>
        <fullName evidence="2">Uncharacterized protein</fullName>
    </submittedName>
</protein>
<name>A0A915KMQ3_ROMCU</name>
<evidence type="ECO:0000313" key="2">
    <source>
        <dbReference type="WBParaSite" id="nRc.2.0.1.t39729-RA"/>
    </source>
</evidence>
<dbReference type="AlphaFoldDB" id="A0A915KMQ3"/>
<dbReference type="WBParaSite" id="nRc.2.0.1.t39729-RA">
    <property type="protein sequence ID" value="nRc.2.0.1.t39729-RA"/>
    <property type="gene ID" value="nRc.2.0.1.g39729"/>
</dbReference>